<dbReference type="AlphaFoldDB" id="A0A9X1L4R0"/>
<dbReference type="EMBL" id="JAJAPX010000003">
    <property type="protein sequence ID" value="MCB4808462.1"/>
    <property type="molecule type" value="Genomic_DNA"/>
</dbReference>
<feature type="transmembrane region" description="Helical" evidence="1">
    <location>
        <begin position="26"/>
        <end position="44"/>
    </location>
</feature>
<feature type="transmembrane region" description="Helical" evidence="1">
    <location>
        <begin position="221"/>
        <end position="239"/>
    </location>
</feature>
<protein>
    <submittedName>
        <fullName evidence="2">Uncharacterized protein</fullName>
    </submittedName>
</protein>
<organism evidence="2 3">
    <name type="scientific">Neotamlana sargassicola</name>
    <dbReference type="NCBI Taxonomy" id="2883125"/>
    <lineage>
        <taxon>Bacteria</taxon>
        <taxon>Pseudomonadati</taxon>
        <taxon>Bacteroidota</taxon>
        <taxon>Flavobacteriia</taxon>
        <taxon>Flavobacteriales</taxon>
        <taxon>Flavobacteriaceae</taxon>
        <taxon>Neotamlana</taxon>
    </lineage>
</organism>
<gene>
    <name evidence="2" type="ORF">LG651_09370</name>
</gene>
<feature type="transmembrane region" description="Helical" evidence="1">
    <location>
        <begin position="129"/>
        <end position="149"/>
    </location>
</feature>
<feature type="transmembrane region" description="Helical" evidence="1">
    <location>
        <begin position="50"/>
        <end position="68"/>
    </location>
</feature>
<keyword evidence="1" id="KW-0472">Membrane</keyword>
<name>A0A9X1L4R0_9FLAO</name>
<evidence type="ECO:0000313" key="3">
    <source>
        <dbReference type="Proteomes" id="UP001139286"/>
    </source>
</evidence>
<accession>A0A9X1L4R0</accession>
<proteinExistence type="predicted"/>
<feature type="transmembrane region" description="Helical" evidence="1">
    <location>
        <begin position="98"/>
        <end position="117"/>
    </location>
</feature>
<feature type="transmembrane region" description="Helical" evidence="1">
    <location>
        <begin position="75"/>
        <end position="92"/>
    </location>
</feature>
<keyword evidence="1" id="KW-0812">Transmembrane</keyword>
<feature type="transmembrane region" description="Helical" evidence="1">
    <location>
        <begin position="190"/>
        <end position="209"/>
    </location>
</feature>
<sequence>MKEKLFQILITKENTTKPNHPKRIKILNGIIILSFLISLWFSLFSIKYHLIYSVPVIIISIALKYIILSTHKLNPFFILGLIFTFISDILIFDNFQKYYTYISISTILCIISYILMAKSYLHKGKLKSILSTSAFLSLGLILYVLVSLLKVLSFELPDLHLILTIIATVSFIIYFISAGIIYLKGIYHNGVVLLISVISYFFQLIFSIINEFVFFERTLTTLILICHIGSIWLLMKFLLDARVIENNMIDN</sequence>
<evidence type="ECO:0000313" key="2">
    <source>
        <dbReference type="EMBL" id="MCB4808462.1"/>
    </source>
</evidence>
<comment type="caution">
    <text evidence="2">The sequence shown here is derived from an EMBL/GenBank/DDBJ whole genome shotgun (WGS) entry which is preliminary data.</text>
</comment>
<reference evidence="2" key="1">
    <citation type="submission" date="2021-10" db="EMBL/GenBank/DDBJ databases">
        <title>Tamlana sargassums sp. nov., and Tamlana laminarinivorans sp. nov., two new bacteria isolated from the brown alga.</title>
        <authorList>
            <person name="Li J."/>
        </authorList>
    </citation>
    <scope>NUCLEOTIDE SEQUENCE</scope>
    <source>
        <strain evidence="2">62-3</strain>
    </source>
</reference>
<dbReference type="RefSeq" id="WP_226695872.1">
    <property type="nucleotide sequence ID" value="NZ_JAJAPX010000003.1"/>
</dbReference>
<keyword evidence="1" id="KW-1133">Transmembrane helix</keyword>
<dbReference type="Proteomes" id="UP001139286">
    <property type="component" value="Unassembled WGS sequence"/>
</dbReference>
<feature type="transmembrane region" description="Helical" evidence="1">
    <location>
        <begin position="161"/>
        <end position="183"/>
    </location>
</feature>
<keyword evidence="3" id="KW-1185">Reference proteome</keyword>
<evidence type="ECO:0000256" key="1">
    <source>
        <dbReference type="SAM" id="Phobius"/>
    </source>
</evidence>